<feature type="transmembrane region" description="Helical" evidence="9">
    <location>
        <begin position="498"/>
        <end position="518"/>
    </location>
</feature>
<name>A0A1I8IF01_9PLAT</name>
<evidence type="ECO:0000256" key="4">
    <source>
        <dbReference type="ARBA" id="ARBA00022989"/>
    </source>
</evidence>
<protein>
    <submittedName>
        <fullName evidence="14">LSDAT_euk domain-containing protein</fullName>
    </submittedName>
</protein>
<keyword evidence="7" id="KW-0407">Ion channel</keyword>
<feature type="domain" description="TRPM SLOG" evidence="11">
    <location>
        <begin position="14"/>
        <end position="75"/>
    </location>
</feature>
<keyword evidence="2" id="KW-0813">Transport</keyword>
<evidence type="ECO:0000256" key="2">
    <source>
        <dbReference type="ARBA" id="ARBA00022448"/>
    </source>
</evidence>
<feature type="transmembrane region" description="Helical" evidence="9">
    <location>
        <begin position="448"/>
        <end position="466"/>
    </location>
</feature>
<evidence type="ECO:0000256" key="3">
    <source>
        <dbReference type="ARBA" id="ARBA00022692"/>
    </source>
</evidence>
<feature type="compositionally biased region" description="Polar residues" evidence="8">
    <location>
        <begin position="1028"/>
        <end position="1040"/>
    </location>
</feature>
<keyword evidence="3 9" id="KW-0812">Transmembrane</keyword>
<feature type="region of interest" description="Disordered" evidence="8">
    <location>
        <begin position="2228"/>
        <end position="2276"/>
    </location>
</feature>
<feature type="transmembrane region" description="Helical" evidence="9">
    <location>
        <begin position="745"/>
        <end position="763"/>
    </location>
</feature>
<dbReference type="InterPro" id="IPR036691">
    <property type="entry name" value="Endo/exonu/phosph_ase_sf"/>
</dbReference>
<dbReference type="PANTHER" id="PTHR13800">
    <property type="entry name" value="TRANSIENT RECEPTOR POTENTIAL CATION CHANNEL, SUBFAMILY M, MEMBER 6"/>
    <property type="match status" value="1"/>
</dbReference>
<feature type="transmembrane region" description="Helical" evidence="9">
    <location>
        <begin position="637"/>
        <end position="660"/>
    </location>
</feature>
<feature type="compositionally biased region" description="Polar residues" evidence="8">
    <location>
        <begin position="1751"/>
        <end position="1762"/>
    </location>
</feature>
<dbReference type="InterPro" id="IPR057366">
    <property type="entry name" value="TRPM-like"/>
</dbReference>
<feature type="compositionally biased region" description="Gly residues" evidence="8">
    <location>
        <begin position="2264"/>
        <end position="2275"/>
    </location>
</feature>
<evidence type="ECO:0000256" key="6">
    <source>
        <dbReference type="ARBA" id="ARBA00023136"/>
    </source>
</evidence>
<keyword evidence="6 9" id="KW-0472">Membrane</keyword>
<dbReference type="Gene3D" id="3.60.10.10">
    <property type="entry name" value="Endonuclease/exonuclease/phosphatase"/>
    <property type="match status" value="1"/>
</dbReference>
<dbReference type="InterPro" id="IPR041491">
    <property type="entry name" value="TRPM_SLOG"/>
</dbReference>
<evidence type="ECO:0000259" key="11">
    <source>
        <dbReference type="Pfam" id="PF18139"/>
    </source>
</evidence>
<keyword evidence="5" id="KW-0406">Ion transport</keyword>
<feature type="transmembrane region" description="Helical" evidence="9">
    <location>
        <begin position="597"/>
        <end position="617"/>
    </location>
</feature>
<feature type="compositionally biased region" description="Low complexity" evidence="8">
    <location>
        <begin position="1008"/>
        <end position="1027"/>
    </location>
</feature>
<dbReference type="InterPro" id="IPR005821">
    <property type="entry name" value="Ion_trans_dom"/>
</dbReference>
<feature type="region of interest" description="Disordered" evidence="8">
    <location>
        <begin position="1536"/>
        <end position="1557"/>
    </location>
</feature>
<dbReference type="GO" id="GO:0099604">
    <property type="term" value="F:ligand-gated calcium channel activity"/>
    <property type="evidence" value="ECO:0007669"/>
    <property type="project" value="TreeGrafter"/>
</dbReference>
<dbReference type="InterPro" id="IPR050927">
    <property type="entry name" value="TRPM"/>
</dbReference>
<dbReference type="PANTHER" id="PTHR13800:SF12">
    <property type="entry name" value="TRANSIENT RECEPTOR POTENTIAL CATION CHANNEL SUBFAMILY M MEMBER-LIKE 2"/>
    <property type="match status" value="1"/>
</dbReference>
<organism evidence="13 14">
    <name type="scientific">Macrostomum lignano</name>
    <dbReference type="NCBI Taxonomy" id="282301"/>
    <lineage>
        <taxon>Eukaryota</taxon>
        <taxon>Metazoa</taxon>
        <taxon>Spiralia</taxon>
        <taxon>Lophotrochozoa</taxon>
        <taxon>Platyhelminthes</taxon>
        <taxon>Rhabditophora</taxon>
        <taxon>Macrostomorpha</taxon>
        <taxon>Macrostomida</taxon>
        <taxon>Macrostomidae</taxon>
        <taxon>Macrostomum</taxon>
    </lineage>
</organism>
<dbReference type="Pfam" id="PF18139">
    <property type="entry name" value="LSDAT_euk"/>
    <property type="match status" value="1"/>
</dbReference>
<evidence type="ECO:0000259" key="12">
    <source>
        <dbReference type="Pfam" id="PF25508"/>
    </source>
</evidence>
<keyword evidence="4 9" id="KW-1133">Transmembrane helix</keyword>
<accession>A0A1I8IF01</accession>
<feature type="region of interest" description="Disordered" evidence="8">
    <location>
        <begin position="1441"/>
        <end position="1481"/>
    </location>
</feature>
<reference evidence="14" key="1">
    <citation type="submission" date="2016-11" db="UniProtKB">
        <authorList>
            <consortium name="WormBaseParasite"/>
        </authorList>
    </citation>
    <scope>IDENTIFICATION</scope>
</reference>
<evidence type="ECO:0000256" key="8">
    <source>
        <dbReference type="SAM" id="MobiDB-lite"/>
    </source>
</evidence>
<feature type="transmembrane region" description="Helical" evidence="9">
    <location>
        <begin position="524"/>
        <end position="541"/>
    </location>
</feature>
<evidence type="ECO:0000313" key="13">
    <source>
        <dbReference type="Proteomes" id="UP000095280"/>
    </source>
</evidence>
<feature type="compositionally biased region" description="Basic and acidic residues" evidence="8">
    <location>
        <begin position="1441"/>
        <end position="1451"/>
    </location>
</feature>
<dbReference type="Proteomes" id="UP000095280">
    <property type="component" value="Unplaced"/>
</dbReference>
<feature type="transmembrane region" description="Helical" evidence="9">
    <location>
        <begin position="562"/>
        <end position="585"/>
    </location>
</feature>
<dbReference type="Pfam" id="PF00520">
    <property type="entry name" value="Ion_trans"/>
    <property type="match status" value="1"/>
</dbReference>
<evidence type="ECO:0000259" key="10">
    <source>
        <dbReference type="Pfam" id="PF00520"/>
    </source>
</evidence>
<evidence type="ECO:0000256" key="1">
    <source>
        <dbReference type="ARBA" id="ARBA00004141"/>
    </source>
</evidence>
<evidence type="ECO:0000256" key="9">
    <source>
        <dbReference type="SAM" id="Phobius"/>
    </source>
</evidence>
<feature type="compositionally biased region" description="Basic and acidic residues" evidence="8">
    <location>
        <begin position="1090"/>
        <end position="1112"/>
    </location>
</feature>
<evidence type="ECO:0000313" key="14">
    <source>
        <dbReference type="WBParaSite" id="maker-uti_cns_0011934-snap-gene-0.2-mRNA-1"/>
    </source>
</evidence>
<feature type="region of interest" description="Disordered" evidence="8">
    <location>
        <begin position="1737"/>
        <end position="1762"/>
    </location>
</feature>
<feature type="domain" description="Ion transport" evidence="10">
    <location>
        <begin position="503"/>
        <end position="741"/>
    </location>
</feature>
<dbReference type="Pfam" id="PF25508">
    <property type="entry name" value="TRPM2"/>
    <property type="match status" value="1"/>
</dbReference>
<proteinExistence type="predicted"/>
<dbReference type="WBParaSite" id="maker-uti_cns_0011934-snap-gene-0.2-mRNA-1">
    <property type="protein sequence ID" value="maker-uti_cns_0011934-snap-gene-0.2-mRNA-1"/>
    <property type="gene ID" value="maker-uti_cns_0011934-snap-gene-0.2"/>
</dbReference>
<keyword evidence="13" id="KW-1185">Reference proteome</keyword>
<feature type="transmembrane region" description="Helical" evidence="9">
    <location>
        <begin position="717"/>
        <end position="738"/>
    </location>
</feature>
<evidence type="ECO:0000256" key="7">
    <source>
        <dbReference type="ARBA" id="ARBA00023303"/>
    </source>
</evidence>
<comment type="subcellular location">
    <subcellularLocation>
        <location evidence="1">Membrane</location>
        <topology evidence="1">Multi-pass membrane protein</topology>
    </subcellularLocation>
</comment>
<feature type="compositionally biased region" description="Basic residues" evidence="8">
    <location>
        <begin position="1113"/>
        <end position="1125"/>
    </location>
</feature>
<feature type="region of interest" description="Disordered" evidence="8">
    <location>
        <begin position="1795"/>
        <end position="1828"/>
    </location>
</feature>
<sequence length="2605" mass="288769">YGGSKSGVIKAKLQEQINQKEGISVVLLIVEGGLDIFEETQSMIQSNIPVVTCDNTGRAADIIAFAYKKVQKADKKVRSRLLCRRANWADLRERMISTFSDNLKDPKTKKVNDKKVDENMSMLLEIVQKEKLITVFDMNRSDDLDLAILSALLKESVLIFPIHLLVMDAKRLDDYKQQLQLSMTWNRPDIAAEKIFTEEHQWGTENLDKFALSAISQEKIEFLRLFLKNGLIMREFLTVGRLRSLYRESLAASSQASLQVRKLLAARTRCRNPWEPTLADIRVLLRKLVGKFHAPSMDKDVGTGGDDEQFERPFNQLFFWAVLLCKQDTAKFLWERTDESVPLALAASKVYNEMARALSSHEDGRKRMLQAYKDEFEELAVHVVEECQMVDPSKAELLIEKKVEAFGDFNCLELAASANCKKFVSCNSSQNSITSRWLNGLMHGTSNLRIFLCVVLPFLLPFEFLVRVEPSVRLDEGGRCAQLAHKVRIYYTAPVTKFFANAIWYVIFIFLYSWFILFEMKAASISWLEWVIIAWICVMVVEEIREMFSSKADTVQEKLRDWWGFSAWNRLDLFTMLLALIGIFLRIPEATDAITTGVRTCYILAGVLFYLRVFRLYYANSYLGPKLVMIQKMVKELLFYMSILIVALLTYGVAAQALLYPTRDFTTSIFVDIVYYPYWQIYGEIYLEVAEATPPEGCEDGSTVDSSGKLCPTHHSLVLLLLAVYLMVVNVLLINLLIAIFSCRLAVFRLAVFSAGSFLGWQLSAGSCRLAVVDWQLSAGSCRLAIVGWQFSGWQFNIFKEIQNNSVEIWKFNMYFLVHEYHTRPVLAVPFVIVEDVFRFIRFLACRLPCCRKGKEGGQLLASFRHELMVFESEMARRLMAMLKAKQSQTLEMRVKTVTNRFVQASQASSGRPHGCCESGRLSQREEADLRNFTTHCLSLVNTRQELETKGRIEQRIQSIYSGLDELYKMCDRIDERFDDERHQGSGGGSGGGDREGSATSTKPRLPPAAAAAAAPEASQPPLQLPSGSNKRSPTVSVNEDVQLEKPKPSKDLGLPPIDPDARPQTPKLQTEPPTPPPAPTPIGAAPAPADEHQEVEAERKRQRRAEKERRRLERRMRRRSRSRHRPSDDEEERGAVGGGGFAYQTLNDFNDFGAAEAGTEEERLVDMERRLRNMEAATTDSLGSIEKLLRQIVKDRSSKPDYARLHLTASDLPADNVHLLAFQSVLLLLLLLLLLTAKLGHLVLEPTGAIWLQHGTASCHCPTRLRTGALHHRANARVGRGHFGGPATRSTRVTPSEAVKPAFVSVASGPSTPRLTVQHWWPAPMGSNQYLELAGFLICQLTMSILISRVSSENSNLTSSCPGSTRCRSYFPLGATGEATMSADNCERVCIEQLRFPNFNCSCRSCRSGRLLSLRADLDEPEVPGQRLQLLLHELRREFRQQHHRPDGPRTRQLAQPAHRDGGDVRGGVGGRRQRNAHLPGGDLLIRTPCSLICKSARCAEFVDLFISFRREAHLIEGRDLKELSRKFIPRPNSRQHAARALGADAADEGQTGVHGRPVQRQLLAQRRKEAAEGALGGAVLVAVGDGQAGGGRGDQHEAAGRLLQVRQGGPGGLSVAEVVRLHGGPLPLRRVRGGPGHSGELGRADVVHHRNVQAAHRCGRGGHQTGGLAGLGQVGRDRVHAGRAPPAALGDHLRWGTTPTSAYTCASASPMPRLEPVTSTRLPAEFSRLARCHLPATRSNRRLRARPNASRQSGRPSTALASKFIASSGVRKAVSERQCSMRRECVLNSSPAWPRRRTSQMGKRGDRSIEPTAGRASARSGQRRPGLRVGQLAAIVQEAAGGAGQQQGEAGRRQLLVVVEQRSLRRAVPVGLDAQEAARQHQAVEEQQAARQFGQGGEVEQVQSLGEPVLPVLVIAGHVALTGRRRQSSSPTLAGAPQNVGKRFGEQCRAPRRLHGQQVGAEPVRTVGREQQAAQQLGLNAQHQRPGGVAVRQQAVRMRPGGLLEGEVGAAPLLAEGVDGVAEGDLAEAQGLAAADRGAAEHPVEAADPGALDRRQRRGVGGPQAKHNFPARLARLRLRLRRHRQRVLALQRHPVGLGGLRQRAEAALLPAERDRHSISPNLRRKLASLKVGFSTKLSSRCSPLESTSSRFLLFSDSHRRVRSRWKASSLSQSSVREDCGCCCCCGSIVAAAAEWETKCWIKMYWLVGTLPAPSQLQNIAKSRQLGRWNRHRDRRTSVRGGGRPPAVHKSNSAAGQHVEVDGGVGVGEPAGAGEGEHVDAVEGRLEAGGQGEVLQADAEPGRGAAVGVVVEHEGEINLHHALAASSNLSGTFANKEVDIYLIQEPYTRKGKPTCLPPGYQVLYLCANDTPRAIALVKNDLPATIMPMFCSKDMKKYSPWWSQELTRMKKNTRRLQRLANGSNTPEDWENYHSALRMYKSAIRRAKKTTWKAYCASLEGQHPTARLVDEPEYVVEDHRPCAYPSTPYEGLNTILNLPPLHLFIRAEAMKSASRLIRDKTLNNAPSGFMPMKTLIPHMDFVRRDLNNIHMDLGNVDSRPPALNIRRGFKTAIPGRDNIPLDVGVNRRSQGIHCFTDGSLFNGRAG</sequence>
<dbReference type="GO" id="GO:0005886">
    <property type="term" value="C:plasma membrane"/>
    <property type="evidence" value="ECO:0007669"/>
    <property type="project" value="TreeGrafter"/>
</dbReference>
<feature type="domain" description="TRPM-like" evidence="12">
    <location>
        <begin position="194"/>
        <end position="425"/>
    </location>
</feature>
<feature type="region of interest" description="Disordered" evidence="8">
    <location>
        <begin position="978"/>
        <end position="1141"/>
    </location>
</feature>
<evidence type="ECO:0000256" key="5">
    <source>
        <dbReference type="ARBA" id="ARBA00023065"/>
    </source>
</evidence>